<dbReference type="InterPro" id="IPR006652">
    <property type="entry name" value="Kelch_1"/>
</dbReference>
<name>A0A822BKW7_9BILA</name>
<keyword evidence="1" id="KW-0880">Kelch repeat</keyword>
<reference evidence="2" key="1">
    <citation type="submission" date="2021-02" db="EMBL/GenBank/DDBJ databases">
        <authorList>
            <person name="Nowell W R."/>
        </authorList>
    </citation>
    <scope>NUCLEOTIDE SEQUENCE</scope>
</reference>
<protein>
    <recommendedName>
        <fullName evidence="4">Kelch-like protein</fullName>
    </recommendedName>
</protein>
<sequence>RYGHTASVLTNGNVLVVGGLDADGFLVNSIELYNPSTGTWPSIVSVSNAGSYQTATVLSNGKVLVTGGYSSVTTSSCELY</sequence>
<dbReference type="Proteomes" id="UP000663848">
    <property type="component" value="Unassembled WGS sequence"/>
</dbReference>
<gene>
    <name evidence="2" type="ORF">QYT958_LOCUS39477</name>
</gene>
<dbReference type="InterPro" id="IPR037293">
    <property type="entry name" value="Gal_Oxidase_central_sf"/>
</dbReference>
<dbReference type="AlphaFoldDB" id="A0A822BKW7"/>
<comment type="caution">
    <text evidence="2">The sequence shown here is derived from an EMBL/GenBank/DDBJ whole genome shotgun (WGS) entry which is preliminary data.</text>
</comment>
<evidence type="ECO:0000256" key="1">
    <source>
        <dbReference type="ARBA" id="ARBA00022441"/>
    </source>
</evidence>
<dbReference type="InterPro" id="IPR015915">
    <property type="entry name" value="Kelch-typ_b-propeller"/>
</dbReference>
<accession>A0A822BKW7</accession>
<organism evidence="2 3">
    <name type="scientific">Rotaria socialis</name>
    <dbReference type="NCBI Taxonomy" id="392032"/>
    <lineage>
        <taxon>Eukaryota</taxon>
        <taxon>Metazoa</taxon>
        <taxon>Spiralia</taxon>
        <taxon>Gnathifera</taxon>
        <taxon>Rotifera</taxon>
        <taxon>Eurotatoria</taxon>
        <taxon>Bdelloidea</taxon>
        <taxon>Philodinida</taxon>
        <taxon>Philodinidae</taxon>
        <taxon>Rotaria</taxon>
    </lineage>
</organism>
<dbReference type="Pfam" id="PF01344">
    <property type="entry name" value="Kelch_1"/>
    <property type="match status" value="1"/>
</dbReference>
<dbReference type="EMBL" id="CAJOBR010037026">
    <property type="protein sequence ID" value="CAF5015550.1"/>
    <property type="molecule type" value="Genomic_DNA"/>
</dbReference>
<proteinExistence type="predicted"/>
<evidence type="ECO:0000313" key="3">
    <source>
        <dbReference type="Proteomes" id="UP000663848"/>
    </source>
</evidence>
<feature type="non-terminal residue" evidence="2">
    <location>
        <position position="1"/>
    </location>
</feature>
<dbReference type="Gene3D" id="2.130.10.80">
    <property type="entry name" value="Galactose oxidase/kelch, beta-propeller"/>
    <property type="match status" value="1"/>
</dbReference>
<dbReference type="SUPFAM" id="SSF117281">
    <property type="entry name" value="Kelch motif"/>
    <property type="match status" value="1"/>
</dbReference>
<evidence type="ECO:0000313" key="2">
    <source>
        <dbReference type="EMBL" id="CAF5015550.1"/>
    </source>
</evidence>
<evidence type="ECO:0008006" key="4">
    <source>
        <dbReference type="Google" id="ProtNLM"/>
    </source>
</evidence>